<evidence type="ECO:0000313" key="7">
    <source>
        <dbReference type="EMBL" id="MDW9348294.1"/>
    </source>
</evidence>
<organism evidence="11 12">
    <name type="scientific">Escherichia coli</name>
    <dbReference type="NCBI Taxonomy" id="562"/>
    <lineage>
        <taxon>Bacteria</taxon>
        <taxon>Pseudomonadati</taxon>
        <taxon>Pseudomonadota</taxon>
        <taxon>Gammaproteobacteria</taxon>
        <taxon>Enterobacterales</taxon>
        <taxon>Enterobacteriaceae</taxon>
        <taxon>Escherichia</taxon>
    </lineage>
</organism>
<dbReference type="InterPro" id="IPR047653">
    <property type="entry name" value="Tn3-like_transpos"/>
</dbReference>
<dbReference type="GO" id="GO:0003677">
    <property type="term" value="F:DNA binding"/>
    <property type="evidence" value="ECO:0007669"/>
    <property type="project" value="UniProtKB-KW"/>
</dbReference>
<keyword evidence="4" id="KW-0233">DNA recombination</keyword>
<feature type="domain" description="Tn3 transposase DDE" evidence="5">
    <location>
        <begin position="590"/>
        <end position="979"/>
    </location>
</feature>
<evidence type="ECO:0000313" key="11">
    <source>
        <dbReference type="EMBL" id="MDW9353744.1"/>
    </source>
</evidence>
<dbReference type="Pfam" id="PF13700">
    <property type="entry name" value="DUF4158"/>
    <property type="match status" value="1"/>
</dbReference>
<evidence type="ECO:0000259" key="5">
    <source>
        <dbReference type="Pfam" id="PF01526"/>
    </source>
</evidence>
<dbReference type="EMBL" id="JAWPMK010000001">
    <property type="protein sequence ID" value="MDW9348294.1"/>
    <property type="molecule type" value="Genomic_DNA"/>
</dbReference>
<comment type="caution">
    <text evidence="11">The sequence shown here is derived from an EMBL/GenBank/DDBJ whole genome shotgun (WGS) entry which is preliminary data.</text>
</comment>
<dbReference type="GO" id="GO:0006313">
    <property type="term" value="P:DNA transposition"/>
    <property type="evidence" value="ECO:0007669"/>
    <property type="project" value="InterPro"/>
</dbReference>
<evidence type="ECO:0000259" key="6">
    <source>
        <dbReference type="Pfam" id="PF13700"/>
    </source>
</evidence>
<keyword evidence="3" id="KW-0238">DNA-binding</keyword>
<evidence type="ECO:0000256" key="3">
    <source>
        <dbReference type="ARBA" id="ARBA00023125"/>
    </source>
</evidence>
<dbReference type="NCBIfam" id="NF033527">
    <property type="entry name" value="transpos_Tn3"/>
    <property type="match status" value="1"/>
</dbReference>
<dbReference type="InterPro" id="IPR025296">
    <property type="entry name" value="DUF4158"/>
</dbReference>
<dbReference type="EMBL" id="JAWPMK010000004">
    <property type="protein sequence ID" value="MDW9353410.1"/>
    <property type="molecule type" value="Genomic_DNA"/>
</dbReference>
<dbReference type="EMBL" id="JAWPMK010000005">
    <property type="protein sequence ID" value="MDW9353606.1"/>
    <property type="molecule type" value="Genomic_DNA"/>
</dbReference>
<evidence type="ECO:0000256" key="1">
    <source>
        <dbReference type="ARBA" id="ARBA00009402"/>
    </source>
</evidence>
<dbReference type="Proteomes" id="UP001271591">
    <property type="component" value="Unassembled WGS sequence"/>
</dbReference>
<gene>
    <name evidence="7" type="ORF">R8G00_01255</name>
    <name evidence="8" type="ORF">R8G00_28685</name>
    <name evidence="9" type="ORF">R8G00_29810</name>
    <name evidence="10" type="ORF">R8G00_30005</name>
    <name evidence="11" type="ORF">R8G00_30535</name>
</gene>
<dbReference type="RefSeq" id="WP_213730497.1">
    <property type="nucleotide sequence ID" value="NZ_JAWPMK010000001.1"/>
</dbReference>
<evidence type="ECO:0000256" key="4">
    <source>
        <dbReference type="ARBA" id="ARBA00023172"/>
    </source>
</evidence>
<dbReference type="GO" id="GO:0004803">
    <property type="term" value="F:transposase activity"/>
    <property type="evidence" value="ECO:0007669"/>
    <property type="project" value="InterPro"/>
</dbReference>
<dbReference type="InterPro" id="IPR002513">
    <property type="entry name" value="Tn3_Tnp_DDE_dom"/>
</dbReference>
<evidence type="ECO:0000313" key="9">
    <source>
        <dbReference type="EMBL" id="MDW9353606.1"/>
    </source>
</evidence>
<comment type="similarity">
    <text evidence="1">Belongs to the transposase 7 family.</text>
</comment>
<keyword evidence="2" id="KW-0815">Transposition</keyword>
<name>A0AAP6B3J4_ECOLX</name>
<protein>
    <submittedName>
        <fullName evidence="11">Tn3 family transposase</fullName>
    </submittedName>
</protein>
<evidence type="ECO:0000313" key="12">
    <source>
        <dbReference type="Proteomes" id="UP001271591"/>
    </source>
</evidence>
<evidence type="ECO:0000313" key="10">
    <source>
        <dbReference type="EMBL" id="MDW9353643.1"/>
    </source>
</evidence>
<evidence type="ECO:0000256" key="2">
    <source>
        <dbReference type="ARBA" id="ARBA00022578"/>
    </source>
</evidence>
<sequence length="1012" mass="117179">MQKYKKRISILTKSEINELYQVPSFNPVERDEFFSLDISLKREIDKIINIESRVYLILITGYFRYKPVIPEFTLKDVKKDVKYIIQTYYKNESTNLNLNIPKSTKYRLVKRMLSTLGFEQLTPSIKNELSERLNDVATICMEPKYIFDELLAFLGQRRIALPGYSTVQNLVSDALNFERKRTINILSKRIYPATAQKITSIIHDDGILNSIRGYNYSTRDFSASEIENELRTHNVISSIYYEIKDIINSLGISQGNMEYYATIVKHSTTFRLKRHPKWQGILYLCCYLYFRYREINDKIITAFRYLVKKHKDASVLFAKARATEEIDLINKKLKFASKIFNFFVDSNIEDSIPFGYVREKVFSLISKDDMHLVSEFFDKNKIDVIEYQWQYIDSHHLKIANSIRKLFLAIDIVYDNEKSVIGQQITAAKDDLRGKGKLDAKDLRVIHPSEKNYIVKEGEINTQRFEFHMYSRVSNHLENGVFYAAESEQNKRLEDDLIERSYWHKNKSILIEKTGLERLITPITQTLNELENTFSDKLARITIGINSDANEFVKKQPHSNRLQWSLASKKWKTSIDNPIYNQIKNIGIVDVMKYVNNETNFLSVFNAISSRKNNLEADYNDLLACIFGNGANYGVHRMASASDRSIGILRDVNDKFIRPETTGMANTVISDAIANLSVYKYWTINEDSPFGSVDGQKHTCRINTFKARYSAKYFRKGKGVSAMTLVSNHVPLSTVVISPNEYEGHFAFDLLYNNTSEIQPKSLATDNHGINNVNFAILDIFGYQFSPRYAKFKKIFNELFDVILESDKLIIKLKKQFNFKLIEHEWENIQHIICSLSRKTTIQSTVVKKLSNTKRSNKTLAALREYDRVIKCIYVLDYADNKTLRQFVQQALNRGEAYHQLRRAIASVNGNQFRGGNDYQIDQWNDCARLIANCVIYYNSAILSRLVEKFEKENNKKAIDVLANLSPVAWRHILLGGNYSFEDQVAITNLDSLLEGVDPLSDIGDIESEYDG</sequence>
<accession>A0AAP6B3J4</accession>
<reference evidence="11" key="1">
    <citation type="submission" date="2023-10" db="EMBL/GenBank/DDBJ databases">
        <title>Draft Genome Sequence of a Shiga toxin-producing Escherichia coli strain from deer meat showing an IS-element integration in the B-subunit of the Shiga toxin Stx2b gene.</title>
        <authorList>
            <person name="Projahn M."/>
            <person name="Borowiak M."/>
        </authorList>
    </citation>
    <scope>NUCLEOTIDE SEQUENCE</scope>
    <source>
        <strain evidence="11">BfR-EC-18960</strain>
    </source>
</reference>
<dbReference type="Pfam" id="PF01526">
    <property type="entry name" value="DDE_Tnp_Tn3"/>
    <property type="match status" value="1"/>
</dbReference>
<proteinExistence type="inferred from homology"/>
<dbReference type="AlphaFoldDB" id="A0AAP6B3J4"/>
<feature type="domain" description="DUF4158" evidence="6">
    <location>
        <begin position="10"/>
        <end position="174"/>
    </location>
</feature>
<dbReference type="EMBL" id="JAWPMK010000006">
    <property type="protein sequence ID" value="MDW9353643.1"/>
    <property type="molecule type" value="Genomic_DNA"/>
</dbReference>
<evidence type="ECO:0000313" key="8">
    <source>
        <dbReference type="EMBL" id="MDW9353410.1"/>
    </source>
</evidence>
<dbReference type="EMBL" id="JAWPMK010000008">
    <property type="protein sequence ID" value="MDW9353744.1"/>
    <property type="molecule type" value="Genomic_DNA"/>
</dbReference>